<evidence type="ECO:0000256" key="9">
    <source>
        <dbReference type="SAM" id="Phobius"/>
    </source>
</evidence>
<comment type="caution">
    <text evidence="10">The sequence shown here is derived from an EMBL/GenBank/DDBJ whole genome shotgun (WGS) entry which is preliminary data.</text>
</comment>
<proteinExistence type="inferred from homology"/>
<accession>A0ABD6EDB7</accession>
<evidence type="ECO:0000313" key="11">
    <source>
        <dbReference type="Proteomes" id="UP001608902"/>
    </source>
</evidence>
<comment type="similarity">
    <text evidence="2">Belongs to the TEX28 family.</text>
</comment>
<protein>
    <recommendedName>
        <fullName evidence="12">Transmembrane and coiled-coil domains protein 1</fullName>
    </recommendedName>
</protein>
<dbReference type="EMBL" id="JBGFUD010002751">
    <property type="protein sequence ID" value="MFH4977958.1"/>
    <property type="molecule type" value="Genomic_DNA"/>
</dbReference>
<evidence type="ECO:0000313" key="10">
    <source>
        <dbReference type="EMBL" id="MFH4977958.1"/>
    </source>
</evidence>
<feature type="coiled-coil region" evidence="7">
    <location>
        <begin position="343"/>
        <end position="370"/>
    </location>
</feature>
<keyword evidence="3 9" id="KW-0812">Transmembrane</keyword>
<feature type="region of interest" description="Disordered" evidence="8">
    <location>
        <begin position="1"/>
        <end position="35"/>
    </location>
</feature>
<evidence type="ECO:0000256" key="2">
    <source>
        <dbReference type="ARBA" id="ARBA00008108"/>
    </source>
</evidence>
<name>A0ABD6EDB7_9BILA</name>
<sequence>MSKFFLPHEQLCSGSEGSNERKESSFRSSEGGSFEVGFDSVSADEKFRIEQKIEQIKERLSRISLAREADVEDFLRMTKSLENGQDNPQMARVRQHFDKKNKKNTQETERLTIRLEQLLAKLRELENGGGITESSSRSTVLHNIRKTGPLLREVTGSVISAPIEFAQRIRNTLGSTENVSEKTGDISNVGQSTFYSHSVGEEKNHGACSSTREVSQVEHQEISSHLTRRNETVPTNFITMPDFPEEPKPRTDMSENSALREELMEEIRKLKRILGEQIGKVQANAKTDVMYLNEALHEERIKTQRLEEMLNETMELNQAERISLKTDLNTISTKIDYQYRDQFRSIEEKIERVQDRMLRVETNVKEWTEARPESIGSRIMLSAANFLVELLKIILFIISFVLDFVKPFTGTRTRAGFAILITSVIMIISHYIDIGFIWSSLIGLDGTNGTSTATISVASIPSPPSDADPLHPS</sequence>
<evidence type="ECO:0000256" key="6">
    <source>
        <dbReference type="ARBA" id="ARBA00023136"/>
    </source>
</evidence>
<evidence type="ECO:0000256" key="3">
    <source>
        <dbReference type="ARBA" id="ARBA00022692"/>
    </source>
</evidence>
<evidence type="ECO:0000256" key="1">
    <source>
        <dbReference type="ARBA" id="ARBA00004370"/>
    </source>
</evidence>
<evidence type="ECO:0000256" key="8">
    <source>
        <dbReference type="SAM" id="MobiDB-lite"/>
    </source>
</evidence>
<keyword evidence="6 9" id="KW-0472">Membrane</keyword>
<dbReference type="InterPro" id="IPR019394">
    <property type="entry name" value="TEX28/TMCC"/>
</dbReference>
<gene>
    <name evidence="10" type="ORF">AB6A40_004667</name>
</gene>
<evidence type="ECO:0000256" key="7">
    <source>
        <dbReference type="SAM" id="Coils"/>
    </source>
</evidence>
<dbReference type="Proteomes" id="UP001608902">
    <property type="component" value="Unassembled WGS sequence"/>
</dbReference>
<keyword evidence="5 7" id="KW-0175">Coiled coil</keyword>
<keyword evidence="11" id="KW-1185">Reference proteome</keyword>
<dbReference type="GO" id="GO:0016020">
    <property type="term" value="C:membrane"/>
    <property type="evidence" value="ECO:0007669"/>
    <property type="project" value="UniProtKB-SubCell"/>
</dbReference>
<feature type="transmembrane region" description="Helical" evidence="9">
    <location>
        <begin position="417"/>
        <end position="438"/>
    </location>
</feature>
<dbReference type="PANTHER" id="PTHR17613:SF14">
    <property type="entry name" value="DEMENTIN, ISOFORM H"/>
    <property type="match status" value="1"/>
</dbReference>
<feature type="coiled-coil region" evidence="7">
    <location>
        <begin position="253"/>
        <end position="280"/>
    </location>
</feature>
<keyword evidence="4 9" id="KW-1133">Transmembrane helix</keyword>
<feature type="compositionally biased region" description="Low complexity" evidence="8">
    <location>
        <begin position="26"/>
        <end position="35"/>
    </location>
</feature>
<dbReference type="AlphaFoldDB" id="A0ABD6EDB7"/>
<feature type="transmembrane region" description="Helical" evidence="9">
    <location>
        <begin position="379"/>
        <end position="405"/>
    </location>
</feature>
<organism evidence="10 11">
    <name type="scientific">Gnathostoma spinigerum</name>
    <dbReference type="NCBI Taxonomy" id="75299"/>
    <lineage>
        <taxon>Eukaryota</taxon>
        <taxon>Metazoa</taxon>
        <taxon>Ecdysozoa</taxon>
        <taxon>Nematoda</taxon>
        <taxon>Chromadorea</taxon>
        <taxon>Rhabditida</taxon>
        <taxon>Spirurina</taxon>
        <taxon>Gnathostomatomorpha</taxon>
        <taxon>Gnathostomatoidea</taxon>
        <taxon>Gnathostomatidae</taxon>
        <taxon>Gnathostoma</taxon>
    </lineage>
</organism>
<dbReference type="Pfam" id="PF10267">
    <property type="entry name" value="Tmemb_cc2"/>
    <property type="match status" value="1"/>
</dbReference>
<comment type="subcellular location">
    <subcellularLocation>
        <location evidence="1">Membrane</location>
    </subcellularLocation>
</comment>
<reference evidence="10 11" key="1">
    <citation type="submission" date="2024-08" db="EMBL/GenBank/DDBJ databases">
        <title>Gnathostoma spinigerum genome.</title>
        <authorList>
            <person name="Gonzalez-Bertolin B."/>
            <person name="Monzon S."/>
            <person name="Zaballos A."/>
            <person name="Jimenez P."/>
            <person name="Dekumyoy P."/>
            <person name="Varona S."/>
            <person name="Cuesta I."/>
            <person name="Sumanam S."/>
            <person name="Adisakwattana P."/>
            <person name="Gasser R.B."/>
            <person name="Hernandez-Gonzalez A."/>
            <person name="Young N.D."/>
            <person name="Perteguer M.J."/>
        </authorList>
    </citation>
    <scope>NUCLEOTIDE SEQUENCE [LARGE SCALE GENOMIC DNA]</scope>
    <source>
        <strain evidence="10">AL3</strain>
        <tissue evidence="10">Liver</tissue>
    </source>
</reference>
<evidence type="ECO:0000256" key="4">
    <source>
        <dbReference type="ARBA" id="ARBA00022989"/>
    </source>
</evidence>
<dbReference type="PANTHER" id="PTHR17613">
    <property type="entry name" value="CEREBRAL PROTEIN-11-RELATED"/>
    <property type="match status" value="1"/>
</dbReference>
<feature type="coiled-coil region" evidence="7">
    <location>
        <begin position="101"/>
        <end position="128"/>
    </location>
</feature>
<evidence type="ECO:0008006" key="12">
    <source>
        <dbReference type="Google" id="ProtNLM"/>
    </source>
</evidence>
<evidence type="ECO:0000256" key="5">
    <source>
        <dbReference type="ARBA" id="ARBA00023054"/>
    </source>
</evidence>